<evidence type="ECO:0000313" key="2">
    <source>
        <dbReference type="Proteomes" id="UP000225277"/>
    </source>
</evidence>
<dbReference type="GeneID" id="35596077"/>
<protein>
    <submittedName>
        <fullName evidence="1">Uncharacterized protein</fullName>
    </submittedName>
</protein>
<keyword evidence="2" id="KW-1185">Reference proteome</keyword>
<organism evidence="1 2">
    <name type="scientific">Ramularia collo-cygni</name>
    <dbReference type="NCBI Taxonomy" id="112498"/>
    <lineage>
        <taxon>Eukaryota</taxon>
        <taxon>Fungi</taxon>
        <taxon>Dikarya</taxon>
        <taxon>Ascomycota</taxon>
        <taxon>Pezizomycotina</taxon>
        <taxon>Dothideomycetes</taxon>
        <taxon>Dothideomycetidae</taxon>
        <taxon>Mycosphaerellales</taxon>
        <taxon>Mycosphaerellaceae</taxon>
        <taxon>Ramularia</taxon>
    </lineage>
</organism>
<proteinExistence type="predicted"/>
<dbReference type="Proteomes" id="UP000225277">
    <property type="component" value="Unassembled WGS sequence"/>
</dbReference>
<dbReference type="AlphaFoldDB" id="A0A2D3UXC4"/>
<dbReference type="EMBL" id="FJUY01000001">
    <property type="protein sequence ID" value="CZT14764.1"/>
    <property type="molecule type" value="Genomic_DNA"/>
</dbReference>
<sequence length="191" mass="21367">MSDLEEPTAQGLSQQIEALCTELAPLTEEYETAESVLNQDPLIRNMRQARSALSLSFAIPSSPHIAAAKEAYIAAIPTLEELVPRVEANHERFSELEDECLELANEHLEGFVELKSEIFAHEQQDLFLALFGLMGLTSSLAHESETTKEYYGRCLEQAKSDIVGTTEWADEISPFRAYRTSTRHHGRNGDL</sequence>
<name>A0A2D3UXC4_9PEZI</name>
<accession>A0A2D3UXC4</accession>
<dbReference type="RefSeq" id="XP_023621661.1">
    <property type="nucleotide sequence ID" value="XM_023765893.1"/>
</dbReference>
<evidence type="ECO:0000313" key="1">
    <source>
        <dbReference type="EMBL" id="CZT14764.1"/>
    </source>
</evidence>
<reference evidence="1 2" key="1">
    <citation type="submission" date="2016-03" db="EMBL/GenBank/DDBJ databases">
        <authorList>
            <person name="Ploux O."/>
        </authorList>
    </citation>
    <scope>NUCLEOTIDE SEQUENCE [LARGE SCALE GENOMIC DNA]</scope>
    <source>
        <strain evidence="1 2">URUG2</strain>
    </source>
</reference>
<gene>
    <name evidence="1" type="ORF">RCC_00721</name>
</gene>